<accession>Q72ZR0</accession>
<evidence type="ECO:0000313" key="4">
    <source>
        <dbReference type="EMBL" id="AAS43509.1"/>
    </source>
</evidence>
<feature type="coiled-coil region" evidence="1">
    <location>
        <begin position="195"/>
        <end position="222"/>
    </location>
</feature>
<dbReference type="Proteomes" id="UP000002527">
    <property type="component" value="Chromosome"/>
</dbReference>
<dbReference type="InterPro" id="IPR038109">
    <property type="entry name" value="DNA_bind_recomb_sf"/>
</dbReference>
<evidence type="ECO:0000256" key="1">
    <source>
        <dbReference type="SAM" id="Coils"/>
    </source>
</evidence>
<dbReference type="Pfam" id="PF00239">
    <property type="entry name" value="Resolvase"/>
    <property type="match status" value="1"/>
</dbReference>
<dbReference type="CDD" id="cd00338">
    <property type="entry name" value="Ser_Recombinase"/>
    <property type="match status" value="1"/>
</dbReference>
<evidence type="ECO:0000259" key="3">
    <source>
        <dbReference type="PROSITE" id="PS51737"/>
    </source>
</evidence>
<name>Q72ZR0_BACC1</name>
<dbReference type="GO" id="GO:0000150">
    <property type="term" value="F:DNA strand exchange activity"/>
    <property type="evidence" value="ECO:0007669"/>
    <property type="project" value="InterPro"/>
</dbReference>
<dbReference type="HOGENOM" id="CLU_044311_0_0_9"/>
<organism evidence="4 5">
    <name type="scientific">Bacillus cereus (strain ATCC 10987 / NRS 248)</name>
    <dbReference type="NCBI Taxonomy" id="222523"/>
    <lineage>
        <taxon>Bacteria</taxon>
        <taxon>Bacillati</taxon>
        <taxon>Bacillota</taxon>
        <taxon>Bacilli</taxon>
        <taxon>Bacillales</taxon>
        <taxon>Bacillaceae</taxon>
        <taxon>Bacillus</taxon>
        <taxon>Bacillus cereus group</taxon>
    </lineage>
</organism>
<dbReference type="PANTHER" id="PTHR30461:SF23">
    <property type="entry name" value="DNA RECOMBINASE-RELATED"/>
    <property type="match status" value="1"/>
</dbReference>
<dbReference type="DNASU" id="2748760"/>
<feature type="domain" description="Recombinase" evidence="3">
    <location>
        <begin position="164"/>
        <end position="279"/>
    </location>
</feature>
<keyword evidence="1" id="KW-0175">Coiled coil</keyword>
<feature type="domain" description="Resolvase/invertase-type recombinase catalytic" evidence="2">
    <location>
        <begin position="8"/>
        <end position="157"/>
    </location>
</feature>
<dbReference type="SUPFAM" id="SSF53041">
    <property type="entry name" value="Resolvase-like"/>
    <property type="match status" value="1"/>
</dbReference>
<dbReference type="EMBL" id="AE017194">
    <property type="protein sequence ID" value="AAS43509.1"/>
    <property type="molecule type" value="Genomic_DNA"/>
</dbReference>
<dbReference type="PROSITE" id="PS51736">
    <property type="entry name" value="RECOMBINASES_3"/>
    <property type="match status" value="1"/>
</dbReference>
<dbReference type="InterPro" id="IPR006119">
    <property type="entry name" value="Resolv_N"/>
</dbReference>
<dbReference type="Pfam" id="PF07508">
    <property type="entry name" value="Recombinase"/>
    <property type="match status" value="1"/>
</dbReference>
<evidence type="ECO:0000259" key="2">
    <source>
        <dbReference type="PROSITE" id="PS51736"/>
    </source>
</evidence>
<dbReference type="InterPro" id="IPR036162">
    <property type="entry name" value="Resolvase-like_N_sf"/>
</dbReference>
<protein>
    <submittedName>
        <fullName evidence="4">DNA recombinase, putative</fullName>
    </submittedName>
</protein>
<proteinExistence type="predicted"/>
<sequence length="511" mass="60712">MVMLKMKKTIAYYRSSTDLQENSIEMQQIKAFEYSMKKRITIDEEYVDKDVSARKKTLMQRPGMNKLMKEIEAGVVGSIIVYKRDRFARKLQEHMQLYRLFQEYDIDVYFSSDSEVQMNYSPIGEYIEAILGSICENEGSLIAQRIQETKIAKFLSGKYAGNLPYGYEKGEPNADGQVNILQVSHEIEVVKEIYNALLNKECKSIQELCNDLNEKYKTEETKDWDQSKVVNIVKNPIYHGLRVMNFGSKEYKKAYKNIKVVEKTDWDIANEQLDKMIVKRETGKETIQFLLENILYCHECQKPLIAKKRMRSYQDYYIYECKEHDVCVEAGYIEVEILKHAKTFFHRLLDENFNELYERSTYQNVRKIKKLIGSQEMIIKGVTKKVGKLIDQWLNCQKMQREHEGNDCAKCQSNQHIGEIKEANEILKSEKRKLQHLDMRLYEIKNFKEKAKEWITHLECPKDILLLEKEERKRFYRDMIHCIQVDSWEYHIVFKHPFMLIQEVHQNSETV</sequence>
<reference evidence="4 5" key="1">
    <citation type="journal article" date="2004" name="Nucleic Acids Res.">
        <title>The genome sequence of Bacillus cereus ATCC 10987 reveals metabolic adaptations and a large plasmid related to Bacillus anthracis pXO1.</title>
        <authorList>
            <person name="Rasko D.A."/>
            <person name="Ravel J."/>
            <person name="Okstad O.A."/>
            <person name="Helgason E."/>
            <person name="Cer R.Z."/>
            <person name="Jiang L."/>
            <person name="Shores K.A."/>
            <person name="Fouts D.E."/>
            <person name="Tourasse N.J."/>
            <person name="Angiuoli S.V."/>
            <person name="Kolonay J."/>
            <person name="Nelson W.C."/>
            <person name="Kolsto A.-B."/>
            <person name="Fraser C.M."/>
            <person name="Read T.D."/>
        </authorList>
    </citation>
    <scope>NUCLEOTIDE SEQUENCE [LARGE SCALE GENOMIC DNA]</scope>
    <source>
        <strain evidence="5">ATCC 10987 / NRS 248</strain>
    </source>
</reference>
<dbReference type="Gene3D" id="3.40.50.1390">
    <property type="entry name" value="Resolvase, N-terminal catalytic domain"/>
    <property type="match status" value="1"/>
</dbReference>
<dbReference type="InterPro" id="IPR050639">
    <property type="entry name" value="SSR_resolvase"/>
</dbReference>
<dbReference type="PROSITE" id="PS51737">
    <property type="entry name" value="RECOMBINASE_DNA_BIND"/>
    <property type="match status" value="1"/>
</dbReference>
<dbReference type="SMART" id="SM00857">
    <property type="entry name" value="Resolvase"/>
    <property type="match status" value="1"/>
</dbReference>
<dbReference type="KEGG" id="bca:BCE_4608"/>
<dbReference type="InterPro" id="IPR011109">
    <property type="entry name" value="DNA_bind_recombinase_dom"/>
</dbReference>
<dbReference type="AlphaFoldDB" id="Q72ZR0"/>
<dbReference type="PANTHER" id="PTHR30461">
    <property type="entry name" value="DNA-INVERTASE FROM LAMBDOID PROPHAGE"/>
    <property type="match status" value="1"/>
</dbReference>
<gene>
    <name evidence="4" type="ordered locus">BCE_4608</name>
</gene>
<dbReference type="Gene3D" id="3.90.1750.20">
    <property type="entry name" value="Putative Large Serine Recombinase, Chain B, Domain 2"/>
    <property type="match status" value="1"/>
</dbReference>
<evidence type="ECO:0000313" key="5">
    <source>
        <dbReference type="Proteomes" id="UP000002527"/>
    </source>
</evidence>
<dbReference type="GO" id="GO:0003677">
    <property type="term" value="F:DNA binding"/>
    <property type="evidence" value="ECO:0007669"/>
    <property type="project" value="InterPro"/>
</dbReference>